<evidence type="ECO:0000313" key="2">
    <source>
        <dbReference type="EMBL" id="KAK3764724.1"/>
    </source>
</evidence>
<proteinExistence type="predicted"/>
<feature type="chain" id="PRO_5041998817" description="C-type lectin domain-containing protein" evidence="1">
    <location>
        <begin position="19"/>
        <end position="225"/>
    </location>
</feature>
<dbReference type="EMBL" id="JAWDGP010004412">
    <property type="protein sequence ID" value="KAK3764724.1"/>
    <property type="molecule type" value="Genomic_DNA"/>
</dbReference>
<dbReference type="CDD" id="cd00037">
    <property type="entry name" value="CLECT"/>
    <property type="match status" value="1"/>
</dbReference>
<evidence type="ECO:0000313" key="3">
    <source>
        <dbReference type="Proteomes" id="UP001283361"/>
    </source>
</evidence>
<dbReference type="AlphaFoldDB" id="A0AAE0Z8H6"/>
<evidence type="ECO:0000256" key="1">
    <source>
        <dbReference type="SAM" id="SignalP"/>
    </source>
</evidence>
<gene>
    <name evidence="2" type="ORF">RRG08_042034</name>
</gene>
<dbReference type="InterPro" id="IPR016187">
    <property type="entry name" value="CTDL_fold"/>
</dbReference>
<organism evidence="2 3">
    <name type="scientific">Elysia crispata</name>
    <name type="common">lettuce slug</name>
    <dbReference type="NCBI Taxonomy" id="231223"/>
    <lineage>
        <taxon>Eukaryota</taxon>
        <taxon>Metazoa</taxon>
        <taxon>Spiralia</taxon>
        <taxon>Lophotrochozoa</taxon>
        <taxon>Mollusca</taxon>
        <taxon>Gastropoda</taxon>
        <taxon>Heterobranchia</taxon>
        <taxon>Euthyneura</taxon>
        <taxon>Panpulmonata</taxon>
        <taxon>Sacoglossa</taxon>
        <taxon>Placobranchoidea</taxon>
        <taxon>Plakobranchidae</taxon>
        <taxon>Elysia</taxon>
    </lineage>
</organism>
<dbReference type="SUPFAM" id="SSF56436">
    <property type="entry name" value="C-type lectin-like"/>
    <property type="match status" value="1"/>
</dbReference>
<dbReference type="Proteomes" id="UP001283361">
    <property type="component" value="Unassembled WGS sequence"/>
</dbReference>
<sequence>MSNKSVLLLLPLVFAVESGYLCNFRTLSTRQNFENSETLCQDFGYDGLAVVSSPEMYSCALQLTRAVRLSGQKIGVYVGLRNSSTTNLLTWDDGTVPAEDTPWKYSSWAKDFTSRHYGNLHYNESFKSANPSQLKFALCGNHKNLPTEAHGRTILGQQPAGVSSSLSVTKVLSYLECVLLCGQDHRCRVAEFNFDLLTCLTLGPGSYTGFTPNSRCQVFIRNGFS</sequence>
<dbReference type="InterPro" id="IPR016186">
    <property type="entry name" value="C-type_lectin-like/link_sf"/>
</dbReference>
<feature type="signal peptide" evidence="1">
    <location>
        <begin position="1"/>
        <end position="18"/>
    </location>
</feature>
<evidence type="ECO:0008006" key="4">
    <source>
        <dbReference type="Google" id="ProtNLM"/>
    </source>
</evidence>
<name>A0AAE0Z8H6_9GAST</name>
<dbReference type="Gene3D" id="3.10.100.10">
    <property type="entry name" value="Mannose-Binding Protein A, subunit A"/>
    <property type="match status" value="1"/>
</dbReference>
<keyword evidence="3" id="KW-1185">Reference proteome</keyword>
<accession>A0AAE0Z8H6</accession>
<protein>
    <recommendedName>
        <fullName evidence="4">C-type lectin domain-containing protein</fullName>
    </recommendedName>
</protein>
<reference evidence="2" key="1">
    <citation type="journal article" date="2023" name="G3 (Bethesda)">
        <title>A reference genome for the long-term kleptoplast-retaining sea slug Elysia crispata morphotype clarki.</title>
        <authorList>
            <person name="Eastman K.E."/>
            <person name="Pendleton A.L."/>
            <person name="Shaikh M.A."/>
            <person name="Suttiyut T."/>
            <person name="Ogas R."/>
            <person name="Tomko P."/>
            <person name="Gavelis G."/>
            <person name="Widhalm J.R."/>
            <person name="Wisecaver J.H."/>
        </authorList>
    </citation>
    <scope>NUCLEOTIDE SEQUENCE</scope>
    <source>
        <strain evidence="2">ECLA1</strain>
    </source>
</reference>
<keyword evidence="1" id="KW-0732">Signal</keyword>
<comment type="caution">
    <text evidence="2">The sequence shown here is derived from an EMBL/GenBank/DDBJ whole genome shotgun (WGS) entry which is preliminary data.</text>
</comment>